<dbReference type="Proteomes" id="UP000319004">
    <property type="component" value="Chromosome"/>
</dbReference>
<dbReference type="EMBL" id="CP037423">
    <property type="protein sequence ID" value="QDV46165.1"/>
    <property type="molecule type" value="Genomic_DNA"/>
</dbReference>
<reference evidence="2 3" key="1">
    <citation type="submission" date="2019-03" db="EMBL/GenBank/DDBJ databases">
        <title>Deep-cultivation of Planctomycetes and their phenomic and genomic characterization uncovers novel biology.</title>
        <authorList>
            <person name="Wiegand S."/>
            <person name="Jogler M."/>
            <person name="Boedeker C."/>
            <person name="Pinto D."/>
            <person name="Vollmers J."/>
            <person name="Rivas-Marin E."/>
            <person name="Kohn T."/>
            <person name="Peeters S.H."/>
            <person name="Heuer A."/>
            <person name="Rast P."/>
            <person name="Oberbeckmann S."/>
            <person name="Bunk B."/>
            <person name="Jeske O."/>
            <person name="Meyerdierks A."/>
            <person name="Storesund J.E."/>
            <person name="Kallscheuer N."/>
            <person name="Luecker S."/>
            <person name="Lage O.M."/>
            <person name="Pohl T."/>
            <person name="Merkel B.J."/>
            <person name="Hornburger P."/>
            <person name="Mueller R.-W."/>
            <person name="Bruemmer F."/>
            <person name="Labrenz M."/>
            <person name="Spormann A.M."/>
            <person name="Op den Camp H."/>
            <person name="Overmann J."/>
            <person name="Amann R."/>
            <person name="Jetten M.S.M."/>
            <person name="Mascher T."/>
            <person name="Medema M.H."/>
            <person name="Devos D.P."/>
            <person name="Kaster A.-K."/>
            <person name="Ovreas L."/>
            <person name="Rohde M."/>
            <person name="Galperin M.Y."/>
            <person name="Jogler C."/>
        </authorList>
    </citation>
    <scope>NUCLEOTIDE SEQUENCE [LARGE SCALE GENOMIC DNA]</scope>
    <source>
        <strain evidence="2 3">Enr13</strain>
    </source>
</reference>
<dbReference type="RefSeq" id="WP_145390323.1">
    <property type="nucleotide sequence ID" value="NZ_CP037423.1"/>
</dbReference>
<organism evidence="2 3">
    <name type="scientific">Stieleria neptunia</name>
    <dbReference type="NCBI Taxonomy" id="2527979"/>
    <lineage>
        <taxon>Bacteria</taxon>
        <taxon>Pseudomonadati</taxon>
        <taxon>Planctomycetota</taxon>
        <taxon>Planctomycetia</taxon>
        <taxon>Pirellulales</taxon>
        <taxon>Pirellulaceae</taxon>
        <taxon>Stieleria</taxon>
    </lineage>
</organism>
<gene>
    <name evidence="2" type="ORF">Enr13x_60740</name>
</gene>
<evidence type="ECO:0000256" key="1">
    <source>
        <dbReference type="SAM" id="SignalP"/>
    </source>
</evidence>
<evidence type="ECO:0000313" key="3">
    <source>
        <dbReference type="Proteomes" id="UP000319004"/>
    </source>
</evidence>
<dbReference type="KEGG" id="snep:Enr13x_60740"/>
<protein>
    <submittedName>
        <fullName evidence="2">Uncharacterized protein</fullName>
    </submittedName>
</protein>
<name>A0A518HZ87_9BACT</name>
<feature type="signal peptide" evidence="1">
    <location>
        <begin position="1"/>
        <end position="17"/>
    </location>
</feature>
<dbReference type="AlphaFoldDB" id="A0A518HZ87"/>
<proteinExistence type="predicted"/>
<evidence type="ECO:0000313" key="2">
    <source>
        <dbReference type="EMBL" id="QDV46165.1"/>
    </source>
</evidence>
<keyword evidence="3" id="KW-1185">Reference proteome</keyword>
<keyword evidence="1" id="KW-0732">Signal</keyword>
<accession>A0A518HZ87</accession>
<feature type="chain" id="PRO_5022026465" evidence="1">
    <location>
        <begin position="18"/>
        <end position="142"/>
    </location>
</feature>
<dbReference type="OrthoDB" id="272082at2"/>
<sequence length="142" mass="16667" precursor="true">MNLMIYIAAWTAASLSAATFSASGILPGGRDSNTTVAEVDLVELNHFLDDHGREVFRQVVFFDWSRKNRQFEVRAWRLVKHPSQLPRQVDQSSTYLIRWQDKSITRQVRAKTMRETWSQEDPERVNRVILPENQRRPLWPTN</sequence>